<dbReference type="SUPFAM" id="SSF53335">
    <property type="entry name" value="S-adenosyl-L-methionine-dependent methyltransferases"/>
    <property type="match status" value="1"/>
</dbReference>
<comment type="catalytic activity">
    <reaction evidence="6">
        <text>a 2'-deoxycytidine in DNA + S-adenosyl-L-methionine = a 5-methyl-2'-deoxycytidine in DNA + S-adenosyl-L-homocysteine + H(+)</text>
        <dbReference type="Rhea" id="RHEA:13681"/>
        <dbReference type="Rhea" id="RHEA-COMP:11369"/>
        <dbReference type="Rhea" id="RHEA-COMP:11370"/>
        <dbReference type="ChEBI" id="CHEBI:15378"/>
        <dbReference type="ChEBI" id="CHEBI:57856"/>
        <dbReference type="ChEBI" id="CHEBI:59789"/>
        <dbReference type="ChEBI" id="CHEBI:85452"/>
        <dbReference type="ChEBI" id="CHEBI:85454"/>
        <dbReference type="EC" id="2.1.1.37"/>
    </reaction>
</comment>
<evidence type="ECO:0000313" key="9">
    <source>
        <dbReference type="Proteomes" id="UP000531561"/>
    </source>
</evidence>
<dbReference type="Gene3D" id="2.30.30.490">
    <property type="match status" value="2"/>
</dbReference>
<evidence type="ECO:0000256" key="3">
    <source>
        <dbReference type="ARBA" id="ARBA00022691"/>
    </source>
</evidence>
<keyword evidence="9" id="KW-1185">Reference proteome</keyword>
<keyword evidence="1 4" id="KW-0489">Methyltransferase</keyword>
<dbReference type="Gene3D" id="3.90.120.10">
    <property type="entry name" value="DNA Methylase, subunit A, domain 2"/>
    <property type="match status" value="1"/>
</dbReference>
<dbReference type="GO" id="GO:0032259">
    <property type="term" value="P:methylation"/>
    <property type="evidence" value="ECO:0007669"/>
    <property type="project" value="UniProtKB-KW"/>
</dbReference>
<dbReference type="EMBL" id="JABFCT010000018">
    <property type="protein sequence ID" value="KAF5869059.1"/>
    <property type="molecule type" value="Genomic_DNA"/>
</dbReference>
<dbReference type="PANTHER" id="PTHR10629:SF52">
    <property type="entry name" value="DNA (CYTOSINE-5)-METHYLTRANSFERASE 1"/>
    <property type="match status" value="1"/>
</dbReference>
<keyword evidence="2 4" id="KW-0808">Transferase</keyword>
<feature type="compositionally biased region" description="Acidic residues" evidence="7">
    <location>
        <begin position="911"/>
        <end position="928"/>
    </location>
</feature>
<accession>A0A8H6AKJ2</accession>
<dbReference type="InterPro" id="IPR043151">
    <property type="entry name" value="BAH_sf"/>
</dbReference>
<dbReference type="InterPro" id="IPR001525">
    <property type="entry name" value="C5_MeTfrase"/>
</dbReference>
<dbReference type="Proteomes" id="UP000531561">
    <property type="component" value="Unassembled WGS sequence"/>
</dbReference>
<gene>
    <name evidence="8" type="ORF">Bfra_011601</name>
</gene>
<dbReference type="EC" id="2.1.1.37" evidence="6"/>
<dbReference type="InterPro" id="IPR029063">
    <property type="entry name" value="SAM-dependent_MTases_sf"/>
</dbReference>
<protein>
    <recommendedName>
        <fullName evidence="6">Cytosine-specific methyltransferase</fullName>
        <ecNumber evidence="6">2.1.1.37</ecNumber>
    </recommendedName>
</protein>
<feature type="compositionally biased region" description="Acidic residues" evidence="7">
    <location>
        <begin position="870"/>
        <end position="886"/>
    </location>
</feature>
<feature type="compositionally biased region" description="Basic and acidic residues" evidence="7">
    <location>
        <begin position="824"/>
        <end position="838"/>
    </location>
</feature>
<evidence type="ECO:0000256" key="2">
    <source>
        <dbReference type="ARBA" id="ARBA00022679"/>
    </source>
</evidence>
<dbReference type="GO" id="GO:0003677">
    <property type="term" value="F:DNA binding"/>
    <property type="evidence" value="ECO:0007669"/>
    <property type="project" value="TreeGrafter"/>
</dbReference>
<feature type="active site" evidence="4">
    <location>
        <position position="395"/>
    </location>
</feature>
<dbReference type="NCBIfam" id="TIGR00675">
    <property type="entry name" value="dcm"/>
    <property type="match status" value="1"/>
</dbReference>
<dbReference type="InterPro" id="IPR050390">
    <property type="entry name" value="C5-Methyltransferase"/>
</dbReference>
<evidence type="ECO:0000256" key="7">
    <source>
        <dbReference type="SAM" id="MobiDB-lite"/>
    </source>
</evidence>
<dbReference type="GO" id="GO:0003886">
    <property type="term" value="F:DNA (cytosine-5-)-methyltransferase activity"/>
    <property type="evidence" value="ECO:0007669"/>
    <property type="project" value="UniProtKB-EC"/>
</dbReference>
<name>A0A8H6AKJ2_9HELO</name>
<dbReference type="GO" id="GO:0044027">
    <property type="term" value="P:negative regulation of gene expression via chromosomal CpG island methylation"/>
    <property type="evidence" value="ECO:0007669"/>
    <property type="project" value="TreeGrafter"/>
</dbReference>
<dbReference type="GeneID" id="59265620"/>
<feature type="region of interest" description="Disordered" evidence="7">
    <location>
        <begin position="824"/>
        <end position="1016"/>
    </location>
</feature>
<feature type="compositionally biased region" description="Acidic residues" evidence="7">
    <location>
        <begin position="946"/>
        <end position="1016"/>
    </location>
</feature>
<dbReference type="GO" id="GO:0005634">
    <property type="term" value="C:nucleus"/>
    <property type="evidence" value="ECO:0007669"/>
    <property type="project" value="TreeGrafter"/>
</dbReference>
<dbReference type="OrthoDB" id="5376140at2759"/>
<evidence type="ECO:0000256" key="4">
    <source>
        <dbReference type="PROSITE-ProRule" id="PRU01016"/>
    </source>
</evidence>
<dbReference type="Pfam" id="PF00145">
    <property type="entry name" value="DNA_methylase"/>
    <property type="match status" value="1"/>
</dbReference>
<reference evidence="8 9" key="1">
    <citation type="journal article" date="2020" name="Phytopathology">
        <title>A high-quality genome resource of Botrytis fragariae, a new and rapidly spreading fungal pathogen causing strawberry gray mold in the U.S.A.</title>
        <authorList>
            <person name="Wu Y."/>
            <person name="Saski C.A."/>
            <person name="Schnabel G."/>
            <person name="Xiao S."/>
            <person name="Hu M."/>
        </authorList>
    </citation>
    <scope>NUCLEOTIDE SEQUENCE [LARGE SCALE GENOMIC DNA]</scope>
    <source>
        <strain evidence="8 9">BVB16</strain>
    </source>
</reference>
<proteinExistence type="inferred from homology"/>
<comment type="similarity">
    <text evidence="4 5">Belongs to the class I-like SAM-binding methyltransferase superfamily. C5-methyltransferase family.</text>
</comment>
<feature type="compositionally biased region" description="Basic and acidic residues" evidence="7">
    <location>
        <begin position="887"/>
        <end position="905"/>
    </location>
</feature>
<dbReference type="Gene3D" id="3.40.50.150">
    <property type="entry name" value="Vaccinia Virus protein VP39"/>
    <property type="match status" value="1"/>
</dbReference>
<feature type="compositionally biased region" description="Basic and acidic residues" evidence="7">
    <location>
        <begin position="847"/>
        <end position="869"/>
    </location>
</feature>
<comment type="caution">
    <text evidence="8">The sequence shown here is derived from an EMBL/GenBank/DDBJ whole genome shotgun (WGS) entry which is preliminary data.</text>
</comment>
<sequence length="1047" mass="120005">MSLKLTVPSSYIHTTKCANISKAEIRAKIRVDFRGKGDNTSDSKPDLIEEEYHRSADRYFYRFRYDTSLQSFSEAKKIATQSENSLFEECESCAFNRVRCEANHQPLRILNWNKKQKAATGFIYKGTRYQLKDFIYFISKPTSGSKEPHPYSIGQIQNIKVTCLKSQPCVKLTVDNYERYDDHFRLKRSEETEMNIPFATHDNRRVFRWNSKLLNPKDLDGHCFVRHIEQIEDLNIYKDLDDTFWVQEYIPHDLEKNSITAEDLELMPKKDLTFLKGNEKRLERERKQEMSKMDGAKLNTLDIFSGAGGFSQGLHESGVIGISYAIESDTAACKTFRRNFEDAIVYNCDAGKFLELAMKIEDGVGTGISLDDNGDEMSKIPLRGDIDMIIGGPPCQGWSKVNRQNNPKKIQKNPICPMRESIATYLSYVEFYRPKYCLLENVTGLKYHPLNGSDIPNCSSDEGLLTSGAIKFIFRVLTCLGYQCQYATLQAGAYGVPSSRNRVIIWASLPGYKLPKYPEPTNVFNRIPKDAPYTRRSAPHRPLTIQHCTSDLPLWEFKNPHKEIQQTAEQESSQINRGKTIAQYPILKHQKLVGLEKQDYASPHLCEFQRQARKSVPDQLLHNHVTGRISAKQAERVCSIPLIAGADYRRMNEELLSNNLRKESERCRENVDYRNRKLEGRYGRLSENETFKIITTGNDQYSTNSWMLNPNLHRPYTIREIARAMGFSDSFIWDLETTKVSDALKQIGNAVPPPIARALGNELRKVLQGRDISRENEDDEDVVDQEYIAIGDQADQNLDMVKETLAGSETDSDEEIDDLIIAQLEREFNRSTGDKTDTGSEEEDEKNSDTDKEVSDDRGVDIDAYIKDQEDQEDLESDNEDEENWNTDEKISSKGDDDPESKDKNAQNLDIDAEISNESEAEVDEDLQNQENLEPEDKQNWNATEELSDESELEVDEDSEDQEGQEKFESDDEGEQNLDTDEEMSGSDVDVDEDMKDQDDLVSADEEDMNENMDSEEEFLINMRIQRKERINNGRSRADAIVIDGSE</sequence>
<dbReference type="PRINTS" id="PR00105">
    <property type="entry name" value="C5METTRFRASE"/>
</dbReference>
<evidence type="ECO:0000256" key="6">
    <source>
        <dbReference type="RuleBase" id="RU000417"/>
    </source>
</evidence>
<dbReference type="RefSeq" id="XP_037188008.1">
    <property type="nucleotide sequence ID" value="XM_037341928.1"/>
</dbReference>
<dbReference type="InterPro" id="IPR018117">
    <property type="entry name" value="C5_DNA_meth_AS"/>
</dbReference>
<evidence type="ECO:0000256" key="5">
    <source>
        <dbReference type="RuleBase" id="RU000416"/>
    </source>
</evidence>
<dbReference type="PROSITE" id="PS51679">
    <property type="entry name" value="SAM_MT_C5"/>
    <property type="match status" value="1"/>
</dbReference>
<evidence type="ECO:0000256" key="1">
    <source>
        <dbReference type="ARBA" id="ARBA00022603"/>
    </source>
</evidence>
<keyword evidence="3 4" id="KW-0949">S-adenosyl-L-methionine</keyword>
<dbReference type="PANTHER" id="PTHR10629">
    <property type="entry name" value="CYTOSINE-SPECIFIC METHYLTRANSFERASE"/>
    <property type="match status" value="1"/>
</dbReference>
<organism evidence="8 9">
    <name type="scientific">Botrytis fragariae</name>
    <dbReference type="NCBI Taxonomy" id="1964551"/>
    <lineage>
        <taxon>Eukaryota</taxon>
        <taxon>Fungi</taxon>
        <taxon>Dikarya</taxon>
        <taxon>Ascomycota</taxon>
        <taxon>Pezizomycotina</taxon>
        <taxon>Leotiomycetes</taxon>
        <taxon>Helotiales</taxon>
        <taxon>Sclerotiniaceae</taxon>
        <taxon>Botrytis</taxon>
    </lineage>
</organism>
<dbReference type="PROSITE" id="PS00094">
    <property type="entry name" value="C5_MTASE_1"/>
    <property type="match status" value="1"/>
</dbReference>
<evidence type="ECO:0000313" key="8">
    <source>
        <dbReference type="EMBL" id="KAF5869059.1"/>
    </source>
</evidence>
<dbReference type="AlphaFoldDB" id="A0A8H6AKJ2"/>